<evidence type="ECO:0000313" key="2">
    <source>
        <dbReference type="EMBL" id="EMS35115.1"/>
    </source>
</evidence>
<feature type="domain" description="3-keto-alpha-glucoside-1,2-lyase/3-keto-2-hydroxy-glucal hydratase" evidence="1">
    <location>
        <begin position="79"/>
        <end position="266"/>
    </location>
</feature>
<dbReference type="STRING" id="1239962.C943_03008"/>
<dbReference type="GO" id="GO:0016787">
    <property type="term" value="F:hydrolase activity"/>
    <property type="evidence" value="ECO:0007669"/>
    <property type="project" value="InterPro"/>
</dbReference>
<dbReference type="Pfam" id="PF06439">
    <property type="entry name" value="3keto-disac_hyd"/>
    <property type="match status" value="1"/>
</dbReference>
<evidence type="ECO:0000313" key="3">
    <source>
        <dbReference type="Proteomes" id="UP000010953"/>
    </source>
</evidence>
<proteinExistence type="predicted"/>
<dbReference type="EMBL" id="AMZY02000003">
    <property type="protein sequence ID" value="EMS35115.1"/>
    <property type="molecule type" value="Genomic_DNA"/>
</dbReference>
<dbReference type="InterPro" id="IPR010496">
    <property type="entry name" value="AL/BT2_dom"/>
</dbReference>
<dbReference type="AlphaFoldDB" id="M7XCG2"/>
<sequence>MLVEIGKRTGAYPFFKFFNKFFNPVFFDYLSYKKGSIADGFCIFQSFLPTNPMRLKVLLPVPLLLLFGWLQAQEVPENGFTLLFNGRNLEGWIGNKSAYRAENGMIVVDPKGGGGGNLFTEKEYGNFILRFEFKLTPGANNGLGIHAPLEGDAAYVGKEIQILDNEAEKYANLKVYQYHGSVYGVMPAERGYLKAAGEWNQQEVIVQHPKIKVILNGTTILEGDYLEASKNGTLDQQQHPGLQRSKGHIGFLGHGDLLYFRNIRIKELPSTNKQQ</sequence>
<keyword evidence="3" id="KW-1185">Reference proteome</keyword>
<accession>M7XCG2</accession>
<protein>
    <recommendedName>
        <fullName evidence="1">3-keto-alpha-glucoside-1,2-lyase/3-keto-2-hydroxy-glucal hydratase domain-containing protein</fullName>
    </recommendedName>
</protein>
<gene>
    <name evidence="2" type="ORF">C943_03008</name>
</gene>
<evidence type="ECO:0000259" key="1">
    <source>
        <dbReference type="Pfam" id="PF06439"/>
    </source>
</evidence>
<dbReference type="Proteomes" id="UP000010953">
    <property type="component" value="Unassembled WGS sequence"/>
</dbReference>
<reference evidence="2" key="1">
    <citation type="submission" date="2013-01" db="EMBL/GenBank/DDBJ databases">
        <title>Genome assembly of Mariniradius saccharolyticus AK6.</title>
        <authorList>
            <person name="Vaidya B."/>
            <person name="Khatri I."/>
            <person name="Tanuku N.R.S."/>
            <person name="Subramanian S."/>
            <person name="Pinnaka A."/>
        </authorList>
    </citation>
    <scope>NUCLEOTIDE SEQUENCE [LARGE SCALE GENOMIC DNA]</scope>
    <source>
        <strain evidence="2">AK6</strain>
    </source>
</reference>
<comment type="caution">
    <text evidence="2">The sequence shown here is derived from an EMBL/GenBank/DDBJ whole genome shotgun (WGS) entry which is preliminary data.</text>
</comment>
<name>M7XCG2_9BACT</name>
<organism evidence="2 3">
    <name type="scientific">Mariniradius saccharolyticus AK6</name>
    <dbReference type="NCBI Taxonomy" id="1239962"/>
    <lineage>
        <taxon>Bacteria</taxon>
        <taxon>Pseudomonadati</taxon>
        <taxon>Bacteroidota</taxon>
        <taxon>Cytophagia</taxon>
        <taxon>Cytophagales</taxon>
        <taxon>Cyclobacteriaceae</taxon>
        <taxon>Mariniradius</taxon>
    </lineage>
</organism>
<dbReference type="Gene3D" id="2.60.120.560">
    <property type="entry name" value="Exo-inulinase, domain 1"/>
    <property type="match status" value="1"/>
</dbReference>
<dbReference type="InParanoid" id="M7XCG2"/>
<dbReference type="eggNOG" id="COG1413">
    <property type="taxonomic scope" value="Bacteria"/>
</dbReference>